<dbReference type="InParanoid" id="A0A409VZY6"/>
<reference evidence="2 3" key="1">
    <citation type="journal article" date="2018" name="Evol. Lett.">
        <title>Horizontal gene cluster transfer increased hallucinogenic mushroom diversity.</title>
        <authorList>
            <person name="Reynolds H.T."/>
            <person name="Vijayakumar V."/>
            <person name="Gluck-Thaler E."/>
            <person name="Korotkin H.B."/>
            <person name="Matheny P.B."/>
            <person name="Slot J.C."/>
        </authorList>
    </citation>
    <scope>NUCLEOTIDE SEQUENCE [LARGE SCALE GENOMIC DNA]</scope>
    <source>
        <strain evidence="2 3">2629</strain>
    </source>
</reference>
<proteinExistence type="predicted"/>
<name>A0A409VZY6_9AGAR</name>
<sequence>MDEPNEYNDWLNELERHNQWMPHISEESQNAISGLLNLSGSVNVRASASTNPRQTPISPMKREGQVTSPLRPVVLAAPIPISYAVRNRSALRHMLSLGEEDREDGGSNIAPSCPSPEIATDNQQQTPANADPLKTESKKMEFRPISPGTLIALADPSILSICAEMDPPPIQYPLPAIFQHNGPVPALPVPFPTAPPGLDMMLDLVKGSEDWMIPTETQNMWGY</sequence>
<evidence type="ECO:0000313" key="3">
    <source>
        <dbReference type="Proteomes" id="UP000284842"/>
    </source>
</evidence>
<dbReference type="AlphaFoldDB" id="A0A409VZY6"/>
<evidence type="ECO:0000256" key="1">
    <source>
        <dbReference type="SAM" id="MobiDB-lite"/>
    </source>
</evidence>
<dbReference type="Proteomes" id="UP000284842">
    <property type="component" value="Unassembled WGS sequence"/>
</dbReference>
<accession>A0A409VZY6</accession>
<gene>
    <name evidence="2" type="ORF">CVT24_006957</name>
</gene>
<comment type="caution">
    <text evidence="2">The sequence shown here is derived from an EMBL/GenBank/DDBJ whole genome shotgun (WGS) entry which is preliminary data.</text>
</comment>
<keyword evidence="3" id="KW-1185">Reference proteome</keyword>
<feature type="region of interest" description="Disordered" evidence="1">
    <location>
        <begin position="98"/>
        <end position="137"/>
    </location>
</feature>
<organism evidence="2 3">
    <name type="scientific">Panaeolus cyanescens</name>
    <dbReference type="NCBI Taxonomy" id="181874"/>
    <lineage>
        <taxon>Eukaryota</taxon>
        <taxon>Fungi</taxon>
        <taxon>Dikarya</taxon>
        <taxon>Basidiomycota</taxon>
        <taxon>Agaricomycotina</taxon>
        <taxon>Agaricomycetes</taxon>
        <taxon>Agaricomycetidae</taxon>
        <taxon>Agaricales</taxon>
        <taxon>Agaricineae</taxon>
        <taxon>Galeropsidaceae</taxon>
        <taxon>Panaeolus</taxon>
    </lineage>
</organism>
<protein>
    <submittedName>
        <fullName evidence="2">Uncharacterized protein</fullName>
    </submittedName>
</protein>
<dbReference type="OrthoDB" id="3064730at2759"/>
<evidence type="ECO:0000313" key="2">
    <source>
        <dbReference type="EMBL" id="PPQ71832.1"/>
    </source>
</evidence>
<dbReference type="EMBL" id="NHTK01005898">
    <property type="protein sequence ID" value="PPQ71832.1"/>
    <property type="molecule type" value="Genomic_DNA"/>
</dbReference>